<protein>
    <submittedName>
        <fullName evidence="1">Uncharacterized protein</fullName>
    </submittedName>
</protein>
<accession>A0A6M3JHN8</accession>
<organism evidence="1">
    <name type="scientific">viral metagenome</name>
    <dbReference type="NCBI Taxonomy" id="1070528"/>
    <lineage>
        <taxon>unclassified sequences</taxon>
        <taxon>metagenomes</taxon>
        <taxon>organismal metagenomes</taxon>
    </lineage>
</organism>
<reference evidence="1" key="1">
    <citation type="submission" date="2020-03" db="EMBL/GenBank/DDBJ databases">
        <title>The deep terrestrial virosphere.</title>
        <authorList>
            <person name="Holmfeldt K."/>
            <person name="Nilsson E."/>
            <person name="Simone D."/>
            <person name="Lopez-Fernandez M."/>
            <person name="Wu X."/>
            <person name="de Brujin I."/>
            <person name="Lundin D."/>
            <person name="Andersson A."/>
            <person name="Bertilsson S."/>
            <person name="Dopson M."/>
        </authorList>
    </citation>
    <scope>NUCLEOTIDE SEQUENCE</scope>
    <source>
        <strain evidence="1">MM415A05999</strain>
    </source>
</reference>
<sequence>MKRKMKIKWDEDGDLNILFDGCFDCGGEQVYLTPEEVDELLAKRPKTKEVSHADRKEGL</sequence>
<dbReference type="AlphaFoldDB" id="A0A6M3JHN8"/>
<evidence type="ECO:0000313" key="1">
    <source>
        <dbReference type="EMBL" id="QJA68655.1"/>
    </source>
</evidence>
<dbReference type="EMBL" id="MT141637">
    <property type="protein sequence ID" value="QJA68655.1"/>
    <property type="molecule type" value="Genomic_DNA"/>
</dbReference>
<name>A0A6M3JHN8_9ZZZZ</name>
<proteinExistence type="predicted"/>
<gene>
    <name evidence="1" type="ORF">MM415A05999_0001</name>
</gene>